<dbReference type="EMBL" id="AODM01000058">
    <property type="protein sequence ID" value="EUJ48673.1"/>
    <property type="molecule type" value="Genomic_DNA"/>
</dbReference>
<sequence length="144" mass="16985">MFHTLIGYILIIASILIAMLVSVWFIELKENSFIDKFGKSRKKRILIHAVIGAWVLLCWVMLFLTYVHASNSYNVYKKAEEVRVTQELTKYIQSQKMKEGEKLLVLQFEDETCPAFFEHFFGGGFYRVDYVYQDTKNKKTLSHR</sequence>
<keyword evidence="1" id="KW-0472">Membrane</keyword>
<proteinExistence type="predicted"/>
<dbReference type="AlphaFoldDB" id="W7DSM1"/>
<comment type="caution">
    <text evidence="2">The sequence shown here is derived from an EMBL/GenBank/DDBJ whole genome shotgun (WGS) entry which is preliminary data.</text>
</comment>
<evidence type="ECO:0000313" key="3">
    <source>
        <dbReference type="Proteomes" id="UP000019241"/>
    </source>
</evidence>
<evidence type="ECO:0000256" key="1">
    <source>
        <dbReference type="SAM" id="Phobius"/>
    </source>
</evidence>
<keyword evidence="1" id="KW-0812">Transmembrane</keyword>
<gene>
    <name evidence="2" type="ORF">MCOL2_17047</name>
</gene>
<evidence type="ECO:0000313" key="2">
    <source>
        <dbReference type="EMBL" id="EUJ48673.1"/>
    </source>
</evidence>
<feature type="transmembrane region" description="Helical" evidence="1">
    <location>
        <begin position="6"/>
        <end position="26"/>
    </location>
</feature>
<feature type="transmembrane region" description="Helical" evidence="1">
    <location>
        <begin position="46"/>
        <end position="67"/>
    </location>
</feature>
<protein>
    <submittedName>
        <fullName evidence="2">Uncharacterized protein</fullName>
    </submittedName>
</protein>
<reference evidence="2 3" key="1">
    <citation type="submission" date="2012-12" db="EMBL/GenBank/DDBJ databases">
        <title>Novel taxa of Listeriaceae from agricultural environments in the United States.</title>
        <authorList>
            <person name="den Bakker H.C."/>
            <person name="Allred A."/>
            <person name="Warchocki S."/>
            <person name="Wright E.M."/>
            <person name="Burrell A."/>
            <person name="Nightingale K.K."/>
            <person name="Kephart D."/>
            <person name="Wiedmann M."/>
        </authorList>
    </citation>
    <scope>NUCLEOTIDE SEQUENCE [LARGE SCALE GENOMIC DNA]</scope>
    <source>
        <strain evidence="2 3">FSL S10-1203</strain>
    </source>
</reference>
<dbReference type="Proteomes" id="UP000019241">
    <property type="component" value="Unassembled WGS sequence"/>
</dbReference>
<keyword evidence="1" id="KW-1133">Transmembrane helix</keyword>
<accession>W7DSM1</accession>
<dbReference type="RefSeq" id="WP_036064676.1">
    <property type="nucleotide sequence ID" value="NZ_AODM01000058.1"/>
</dbReference>
<organism evidence="2 3">
    <name type="scientific">Listeria fleischmannii FSL S10-1203</name>
    <dbReference type="NCBI Taxonomy" id="1265822"/>
    <lineage>
        <taxon>Bacteria</taxon>
        <taxon>Bacillati</taxon>
        <taxon>Bacillota</taxon>
        <taxon>Bacilli</taxon>
        <taxon>Bacillales</taxon>
        <taxon>Listeriaceae</taxon>
        <taxon>Listeria</taxon>
    </lineage>
</organism>
<dbReference type="PATRIC" id="fig|1265822.4.peg.3465"/>
<name>W7DSM1_9LIST</name>